<dbReference type="RefSeq" id="XP_051858983.1">
    <property type="nucleotide sequence ID" value="XM_052003023.1"/>
</dbReference>
<proteinExistence type="predicted"/>
<feature type="compositionally biased region" description="Basic and acidic residues" evidence="1">
    <location>
        <begin position="201"/>
        <end position="230"/>
    </location>
</feature>
<reference evidence="3" key="1">
    <citation type="submission" date="2025-08" db="UniProtKB">
        <authorList>
            <consortium name="RefSeq"/>
        </authorList>
    </citation>
    <scope>IDENTIFICATION</scope>
    <source>
        <strain evidence="3">15112-1751.03</strain>
        <tissue evidence="3">Whole Adult</tissue>
    </source>
</reference>
<accession>A0A9C6T3F1</accession>
<dbReference type="AlphaFoldDB" id="A0A9C6T3F1"/>
<protein>
    <submittedName>
        <fullName evidence="3">Uncharacterized protein LOC117565328 isoform X2</fullName>
    </submittedName>
</protein>
<feature type="region of interest" description="Disordered" evidence="1">
    <location>
        <begin position="135"/>
        <end position="274"/>
    </location>
</feature>
<name>A0A9C6T3F1_DROAB</name>
<feature type="compositionally biased region" description="Basic and acidic residues" evidence="1">
    <location>
        <begin position="135"/>
        <end position="147"/>
    </location>
</feature>
<feature type="compositionally biased region" description="Acidic residues" evidence="1">
    <location>
        <begin position="1"/>
        <end position="20"/>
    </location>
</feature>
<feature type="compositionally biased region" description="Low complexity" evidence="1">
    <location>
        <begin position="109"/>
        <end position="120"/>
    </location>
</feature>
<organism evidence="2 3">
    <name type="scientific">Drosophila albomicans</name>
    <name type="common">Fruit fly</name>
    <dbReference type="NCBI Taxonomy" id="7291"/>
    <lineage>
        <taxon>Eukaryota</taxon>
        <taxon>Metazoa</taxon>
        <taxon>Ecdysozoa</taxon>
        <taxon>Arthropoda</taxon>
        <taxon>Hexapoda</taxon>
        <taxon>Insecta</taxon>
        <taxon>Pterygota</taxon>
        <taxon>Neoptera</taxon>
        <taxon>Endopterygota</taxon>
        <taxon>Diptera</taxon>
        <taxon>Brachycera</taxon>
        <taxon>Muscomorpha</taxon>
        <taxon>Ephydroidea</taxon>
        <taxon>Drosophilidae</taxon>
        <taxon>Drosophila</taxon>
    </lineage>
</organism>
<dbReference type="GeneID" id="117565328"/>
<evidence type="ECO:0000313" key="3">
    <source>
        <dbReference type="RefSeq" id="XP_051858983.1"/>
    </source>
</evidence>
<evidence type="ECO:0000313" key="2">
    <source>
        <dbReference type="Proteomes" id="UP000515160"/>
    </source>
</evidence>
<feature type="region of interest" description="Disordered" evidence="1">
    <location>
        <begin position="1"/>
        <end position="44"/>
    </location>
</feature>
<gene>
    <name evidence="3" type="primary">LOC117565328</name>
</gene>
<evidence type="ECO:0000256" key="1">
    <source>
        <dbReference type="SAM" id="MobiDB-lite"/>
    </source>
</evidence>
<dbReference type="Proteomes" id="UP000515160">
    <property type="component" value="Chromosome 2L"/>
</dbReference>
<feature type="region of interest" description="Disordered" evidence="1">
    <location>
        <begin position="100"/>
        <end position="120"/>
    </location>
</feature>
<sequence length="394" mass="44943">MENTDDEQSVNDNCHDEDDLDKERDPCTVRPKCNKQPTCPTTKRCTSTRRCFTTSCKSLDGLLNINFDGERSNKKYRKLNAKPQEECDPEDVLCIQRNRDKAKQRPNMQDFSDLSLDQDQGNNIDSLEKLAAEAHQDQSLELHKDLDGWQSKGEPSADIFNMDPYKVPNVDSNGNANDLKESPKLTGLIAEDEGQPAQSEEEAKLGEAESPYERHQLARVAHEDHLKADEEQQPEEIEDNRQLNAAPALSQERYNDDLEVEAGEPHGNLAANEGNEGDSFIAQNAQEPMRYVIQTDDGLIQSENEQGEHRLRTDKQHSEMLNFATYQLAKEANPQLEFKRFKRDNKKTDDAPENSNESYLKKLMDSFPRDQVSQSNLNIAIREAKRAHLRVKRC</sequence>
<dbReference type="OrthoDB" id="7867795at2759"/>
<keyword evidence="2" id="KW-1185">Reference proteome</keyword>